<keyword evidence="2" id="KW-1185">Reference proteome</keyword>
<dbReference type="AlphaFoldDB" id="A0A915KT10"/>
<feature type="region of interest" description="Disordered" evidence="1">
    <location>
        <begin position="1"/>
        <end position="77"/>
    </location>
</feature>
<evidence type="ECO:0000313" key="3">
    <source>
        <dbReference type="WBParaSite" id="nRc.2.0.1.t41255-RA"/>
    </source>
</evidence>
<dbReference type="Proteomes" id="UP000887565">
    <property type="component" value="Unplaced"/>
</dbReference>
<name>A0A915KT10_ROMCU</name>
<feature type="compositionally biased region" description="Polar residues" evidence="1">
    <location>
        <begin position="61"/>
        <end position="71"/>
    </location>
</feature>
<proteinExistence type="predicted"/>
<reference evidence="3" key="1">
    <citation type="submission" date="2022-11" db="UniProtKB">
        <authorList>
            <consortium name="WormBaseParasite"/>
        </authorList>
    </citation>
    <scope>IDENTIFICATION</scope>
</reference>
<dbReference type="WBParaSite" id="nRc.2.0.1.t41255-RA">
    <property type="protein sequence ID" value="nRc.2.0.1.t41255-RA"/>
    <property type="gene ID" value="nRc.2.0.1.g41255"/>
</dbReference>
<sequence>MNPEYVPSKLQELRYEEGSSKPNVTKKKLNVESGKIVGQLIDNGTGEDDPRSSVKKKGPTASRQQVSSTKSVESEEEEFHFEAKAAFILHGMATAAVTSQTELGKTDVKYDWLHVRCTEIRLVTAAMTKHKCGFTLSKHINCQQSTIP</sequence>
<protein>
    <submittedName>
        <fullName evidence="3">Uncharacterized protein</fullName>
    </submittedName>
</protein>
<evidence type="ECO:0000313" key="2">
    <source>
        <dbReference type="Proteomes" id="UP000887565"/>
    </source>
</evidence>
<organism evidence="2 3">
    <name type="scientific">Romanomermis culicivorax</name>
    <name type="common">Nematode worm</name>
    <dbReference type="NCBI Taxonomy" id="13658"/>
    <lineage>
        <taxon>Eukaryota</taxon>
        <taxon>Metazoa</taxon>
        <taxon>Ecdysozoa</taxon>
        <taxon>Nematoda</taxon>
        <taxon>Enoplea</taxon>
        <taxon>Dorylaimia</taxon>
        <taxon>Mermithida</taxon>
        <taxon>Mermithoidea</taxon>
        <taxon>Mermithidae</taxon>
        <taxon>Romanomermis</taxon>
    </lineage>
</organism>
<accession>A0A915KT10</accession>
<evidence type="ECO:0000256" key="1">
    <source>
        <dbReference type="SAM" id="MobiDB-lite"/>
    </source>
</evidence>